<dbReference type="EMBL" id="FUZU01000001">
    <property type="protein sequence ID" value="SKC43457.1"/>
    <property type="molecule type" value="Genomic_DNA"/>
</dbReference>
<dbReference type="AlphaFoldDB" id="A0A1T5IW86"/>
<accession>A0A1T5IW86</accession>
<name>A0A1T5IW86_9BACT</name>
<gene>
    <name evidence="1" type="ORF">SAMN05660236_0472</name>
</gene>
<evidence type="ECO:0000313" key="1">
    <source>
        <dbReference type="EMBL" id="SKC43457.1"/>
    </source>
</evidence>
<keyword evidence="2" id="KW-1185">Reference proteome</keyword>
<proteinExistence type="predicted"/>
<sequence length="48" mass="5626">MVNDLNESTQRRIDMCTRSINSQNKEVANEIVYSSSERYNPVYFGRPL</sequence>
<evidence type="ECO:0000313" key="2">
    <source>
        <dbReference type="Proteomes" id="UP000190961"/>
    </source>
</evidence>
<organism evidence="1 2">
    <name type="scientific">Ohtaekwangia koreensis</name>
    <dbReference type="NCBI Taxonomy" id="688867"/>
    <lineage>
        <taxon>Bacteria</taxon>
        <taxon>Pseudomonadati</taxon>
        <taxon>Bacteroidota</taxon>
        <taxon>Cytophagia</taxon>
        <taxon>Cytophagales</taxon>
        <taxon>Fulvivirgaceae</taxon>
        <taxon>Ohtaekwangia</taxon>
    </lineage>
</organism>
<dbReference type="STRING" id="688867.SAMN05660236_0472"/>
<dbReference type="Proteomes" id="UP000190961">
    <property type="component" value="Unassembled WGS sequence"/>
</dbReference>
<reference evidence="1 2" key="1">
    <citation type="submission" date="2017-02" db="EMBL/GenBank/DDBJ databases">
        <authorList>
            <person name="Peterson S.W."/>
        </authorList>
    </citation>
    <scope>NUCLEOTIDE SEQUENCE [LARGE SCALE GENOMIC DNA]</scope>
    <source>
        <strain evidence="1 2">DSM 25262</strain>
    </source>
</reference>
<protein>
    <submittedName>
        <fullName evidence="1">Uncharacterized protein</fullName>
    </submittedName>
</protein>